<evidence type="ECO:0000256" key="1">
    <source>
        <dbReference type="SAM" id="Phobius"/>
    </source>
</evidence>
<evidence type="ECO:0000313" key="3">
    <source>
        <dbReference type="Proteomes" id="UP000238916"/>
    </source>
</evidence>
<name>A0A2U3KWE3_9FIRM</name>
<dbReference type="InterPro" id="IPR006439">
    <property type="entry name" value="HAD-SF_hydro_IA"/>
</dbReference>
<dbReference type="EC" id="3.-.-.-" evidence="2"/>
<dbReference type="GO" id="GO:0008253">
    <property type="term" value="F:5'-nucleotidase activity"/>
    <property type="evidence" value="ECO:0007669"/>
    <property type="project" value="InterPro"/>
</dbReference>
<gene>
    <name evidence="2" type="primary">yfnB</name>
    <name evidence="2" type="ORF">SBF1_3010003</name>
</gene>
<dbReference type="AlphaFoldDB" id="A0A2U3KWE3"/>
<dbReference type="PANTHER" id="PTHR47478:SF1">
    <property type="entry name" value="PYRIMIDINE 5'-NUCLEOTIDASE YJJG"/>
    <property type="match status" value="1"/>
</dbReference>
<evidence type="ECO:0000313" key="2">
    <source>
        <dbReference type="EMBL" id="SPF44016.1"/>
    </source>
</evidence>
<dbReference type="Gene3D" id="1.10.150.240">
    <property type="entry name" value="Putative phosphatase, domain 2"/>
    <property type="match status" value="1"/>
</dbReference>
<organism evidence="2 3">
    <name type="scientific">Candidatus Desulfosporosinus infrequens</name>
    <dbReference type="NCBI Taxonomy" id="2043169"/>
    <lineage>
        <taxon>Bacteria</taxon>
        <taxon>Bacillati</taxon>
        <taxon>Bacillota</taxon>
        <taxon>Clostridia</taxon>
        <taxon>Eubacteriales</taxon>
        <taxon>Desulfitobacteriaceae</taxon>
        <taxon>Desulfosporosinus</taxon>
    </lineage>
</organism>
<reference evidence="3" key="1">
    <citation type="submission" date="2018-02" db="EMBL/GenBank/DDBJ databases">
        <authorList>
            <person name="Hausmann B."/>
        </authorList>
    </citation>
    <scope>NUCLEOTIDE SEQUENCE [LARGE SCALE GENOMIC DNA]</scope>
    <source>
        <strain evidence="3">Peat soil MAG SbF1</strain>
    </source>
</reference>
<proteinExistence type="predicted"/>
<dbReference type="InterPro" id="IPR011951">
    <property type="entry name" value="HAD-SF_hydro_IA_YjjG/PynA"/>
</dbReference>
<accession>A0A2U3KWE3</accession>
<dbReference type="InterPro" id="IPR036412">
    <property type="entry name" value="HAD-like_sf"/>
</dbReference>
<dbReference type="SFLD" id="SFLDS00003">
    <property type="entry name" value="Haloacid_Dehalogenase"/>
    <property type="match status" value="1"/>
</dbReference>
<keyword evidence="1" id="KW-0812">Transmembrane</keyword>
<dbReference type="NCBIfam" id="TIGR01549">
    <property type="entry name" value="HAD-SF-IA-v1"/>
    <property type="match status" value="1"/>
</dbReference>
<dbReference type="NCBIfam" id="TIGR02254">
    <property type="entry name" value="YjjG_YfnB"/>
    <property type="match status" value="1"/>
</dbReference>
<dbReference type="PANTHER" id="PTHR47478">
    <property type="match status" value="1"/>
</dbReference>
<dbReference type="Gene3D" id="3.40.50.1000">
    <property type="entry name" value="HAD superfamily/HAD-like"/>
    <property type="match status" value="1"/>
</dbReference>
<keyword evidence="1" id="KW-1133">Transmembrane helix</keyword>
<keyword evidence="1" id="KW-0472">Membrane</keyword>
<dbReference type="InterPro" id="IPR041492">
    <property type="entry name" value="HAD_2"/>
</dbReference>
<protein>
    <submittedName>
        <fullName evidence="2">Putative HAD-hydrolase YfnB</fullName>
        <ecNumber evidence="2">3.-.-.-</ecNumber>
    </submittedName>
</protein>
<dbReference type="Proteomes" id="UP000238916">
    <property type="component" value="Unassembled WGS sequence"/>
</dbReference>
<dbReference type="InterPro" id="IPR023198">
    <property type="entry name" value="PGP-like_dom2"/>
</dbReference>
<dbReference type="EMBL" id="OMOF01000226">
    <property type="protein sequence ID" value="SPF44016.1"/>
    <property type="molecule type" value="Genomic_DNA"/>
</dbReference>
<sequence length="275" mass="31507">MGSSEILSERGFRLEIKAITIVMIIIPVISFKELIILICGERKMSYRILLFDLDDTLLDFGANEIDSLNKLFHQYGYTFSDELFRVYDSVNKQLWIDYENGNITLDEVLNSRFSGTLLKLGKTVDGMEWENQYRELLGNGHQLIDGALELCQSLSVSHRLFAITNGITKTQIKRLKHAGLYGFFEDIFDSQSIGFQKPSKEFFDYVMGHIKDFKIREALIIGDSLNTDIKGGLLSGIDNCWINRKSQKYSEKIQSTYTITSLAELYDICDPEQNT</sequence>
<dbReference type="InterPro" id="IPR052550">
    <property type="entry name" value="Pyrimidine_5'-ntase_YjjG"/>
</dbReference>
<dbReference type="SFLD" id="SFLDG01129">
    <property type="entry name" value="C1.5:_HAD__Beta-PGM__Phosphata"/>
    <property type="match status" value="1"/>
</dbReference>
<keyword evidence="2" id="KW-0378">Hydrolase</keyword>
<dbReference type="SUPFAM" id="SSF56784">
    <property type="entry name" value="HAD-like"/>
    <property type="match status" value="1"/>
</dbReference>
<feature type="transmembrane region" description="Helical" evidence="1">
    <location>
        <begin position="18"/>
        <end position="39"/>
    </location>
</feature>
<dbReference type="Pfam" id="PF13419">
    <property type="entry name" value="HAD_2"/>
    <property type="match status" value="1"/>
</dbReference>
<dbReference type="InterPro" id="IPR023214">
    <property type="entry name" value="HAD_sf"/>
</dbReference>